<feature type="chain" id="PRO_5041962395" evidence="2">
    <location>
        <begin position="24"/>
        <end position="101"/>
    </location>
</feature>
<evidence type="ECO:0000313" key="4">
    <source>
        <dbReference type="Proteomes" id="UP001237642"/>
    </source>
</evidence>
<reference evidence="3" key="1">
    <citation type="submission" date="2023-02" db="EMBL/GenBank/DDBJ databases">
        <title>Genome of toxic invasive species Heracleum sosnowskyi carries increased number of genes despite the absence of recent whole-genome duplications.</title>
        <authorList>
            <person name="Schelkunov M."/>
            <person name="Shtratnikova V."/>
            <person name="Makarenko M."/>
            <person name="Klepikova A."/>
            <person name="Omelchenko D."/>
            <person name="Novikova G."/>
            <person name="Obukhova E."/>
            <person name="Bogdanov V."/>
            <person name="Penin A."/>
            <person name="Logacheva M."/>
        </authorList>
    </citation>
    <scope>NUCLEOTIDE SEQUENCE</scope>
    <source>
        <strain evidence="3">Hsosn_3</strain>
        <tissue evidence="3">Leaf</tissue>
    </source>
</reference>
<keyword evidence="4" id="KW-1185">Reference proteome</keyword>
<comment type="caution">
    <text evidence="3">The sequence shown here is derived from an EMBL/GenBank/DDBJ whole genome shotgun (WGS) entry which is preliminary data.</text>
</comment>
<dbReference type="AlphaFoldDB" id="A0AAD8I139"/>
<reference evidence="3" key="2">
    <citation type="submission" date="2023-05" db="EMBL/GenBank/DDBJ databases">
        <authorList>
            <person name="Schelkunov M.I."/>
        </authorList>
    </citation>
    <scope>NUCLEOTIDE SEQUENCE</scope>
    <source>
        <strain evidence="3">Hsosn_3</strain>
        <tissue evidence="3">Leaf</tissue>
    </source>
</reference>
<feature type="signal peptide" evidence="2">
    <location>
        <begin position="1"/>
        <end position="23"/>
    </location>
</feature>
<evidence type="ECO:0000256" key="2">
    <source>
        <dbReference type="SAM" id="SignalP"/>
    </source>
</evidence>
<sequence length="101" mass="11277">MLRSLAYMVFQIFLGFCLNTSVALYDKFDYNSVTAEVKYSAAVRDKLSIWESGGIGKLRRREGYNPANKAVGIKKKCQEWDSNPRPGGPVPWTGGLTTRPS</sequence>
<gene>
    <name evidence="3" type="ORF">POM88_033194</name>
</gene>
<dbReference type="EMBL" id="JAUIZM010000007">
    <property type="protein sequence ID" value="KAK1377001.1"/>
    <property type="molecule type" value="Genomic_DNA"/>
</dbReference>
<organism evidence="3 4">
    <name type="scientific">Heracleum sosnowskyi</name>
    <dbReference type="NCBI Taxonomy" id="360622"/>
    <lineage>
        <taxon>Eukaryota</taxon>
        <taxon>Viridiplantae</taxon>
        <taxon>Streptophyta</taxon>
        <taxon>Embryophyta</taxon>
        <taxon>Tracheophyta</taxon>
        <taxon>Spermatophyta</taxon>
        <taxon>Magnoliopsida</taxon>
        <taxon>eudicotyledons</taxon>
        <taxon>Gunneridae</taxon>
        <taxon>Pentapetalae</taxon>
        <taxon>asterids</taxon>
        <taxon>campanulids</taxon>
        <taxon>Apiales</taxon>
        <taxon>Apiaceae</taxon>
        <taxon>Apioideae</taxon>
        <taxon>apioid superclade</taxon>
        <taxon>Tordylieae</taxon>
        <taxon>Tordyliinae</taxon>
        <taxon>Heracleum</taxon>
    </lineage>
</organism>
<protein>
    <submittedName>
        <fullName evidence="3">Uncharacterized protein</fullName>
    </submittedName>
</protein>
<feature type="region of interest" description="Disordered" evidence="1">
    <location>
        <begin position="78"/>
        <end position="101"/>
    </location>
</feature>
<keyword evidence="2" id="KW-0732">Signal</keyword>
<proteinExistence type="predicted"/>
<evidence type="ECO:0000313" key="3">
    <source>
        <dbReference type="EMBL" id="KAK1377001.1"/>
    </source>
</evidence>
<name>A0AAD8I139_9APIA</name>
<dbReference type="Proteomes" id="UP001237642">
    <property type="component" value="Unassembled WGS sequence"/>
</dbReference>
<accession>A0AAD8I139</accession>
<evidence type="ECO:0000256" key="1">
    <source>
        <dbReference type="SAM" id="MobiDB-lite"/>
    </source>
</evidence>